<dbReference type="AlphaFoldDB" id="A0A914MB31"/>
<dbReference type="WBParaSite" id="Minc3s01447g23899">
    <property type="protein sequence ID" value="Minc3s01447g23899"/>
    <property type="gene ID" value="Minc3s01447g23899"/>
</dbReference>
<protein>
    <submittedName>
        <fullName evidence="3">Candidate secreted effector</fullName>
    </submittedName>
</protein>
<organism evidence="2 3">
    <name type="scientific">Meloidogyne incognita</name>
    <name type="common">Southern root-knot nematode worm</name>
    <name type="synonym">Oxyuris incognita</name>
    <dbReference type="NCBI Taxonomy" id="6306"/>
    <lineage>
        <taxon>Eukaryota</taxon>
        <taxon>Metazoa</taxon>
        <taxon>Ecdysozoa</taxon>
        <taxon>Nematoda</taxon>
        <taxon>Chromadorea</taxon>
        <taxon>Rhabditida</taxon>
        <taxon>Tylenchina</taxon>
        <taxon>Tylenchomorpha</taxon>
        <taxon>Tylenchoidea</taxon>
        <taxon>Meloidogynidae</taxon>
        <taxon>Meloidogyninae</taxon>
        <taxon>Meloidogyne</taxon>
        <taxon>Meloidogyne incognita group</taxon>
    </lineage>
</organism>
<evidence type="ECO:0000313" key="2">
    <source>
        <dbReference type="Proteomes" id="UP000887563"/>
    </source>
</evidence>
<feature type="chain" id="PRO_5037618651" evidence="1">
    <location>
        <begin position="22"/>
        <end position="59"/>
    </location>
</feature>
<sequence>MRRMKISLLILLVFILQASNALRGALVRTGRATSKNWEDNEGMYYYMENIGQKPHQVIC</sequence>
<keyword evidence="1" id="KW-0732">Signal</keyword>
<evidence type="ECO:0000313" key="3">
    <source>
        <dbReference type="WBParaSite" id="Minc3s01447g23899"/>
    </source>
</evidence>
<dbReference type="Proteomes" id="UP000887563">
    <property type="component" value="Unplaced"/>
</dbReference>
<keyword evidence="2" id="KW-1185">Reference proteome</keyword>
<proteinExistence type="predicted"/>
<feature type="signal peptide" evidence="1">
    <location>
        <begin position="1"/>
        <end position="21"/>
    </location>
</feature>
<accession>A0A914MB31</accession>
<name>A0A914MB31_MELIC</name>
<reference evidence="3" key="1">
    <citation type="submission" date="2022-11" db="UniProtKB">
        <authorList>
            <consortium name="WormBaseParasite"/>
        </authorList>
    </citation>
    <scope>IDENTIFICATION</scope>
</reference>
<evidence type="ECO:0000256" key="1">
    <source>
        <dbReference type="SAM" id="SignalP"/>
    </source>
</evidence>